<dbReference type="EMBL" id="JBHTOP010000006">
    <property type="protein sequence ID" value="MFD1671256.1"/>
    <property type="molecule type" value="Genomic_DNA"/>
</dbReference>
<organism evidence="2 3">
    <name type="scientific">Agrilactobacillus yilanensis</name>
    <dbReference type="NCBI Taxonomy" id="2485997"/>
    <lineage>
        <taxon>Bacteria</taxon>
        <taxon>Bacillati</taxon>
        <taxon>Bacillota</taxon>
        <taxon>Bacilli</taxon>
        <taxon>Lactobacillales</taxon>
        <taxon>Lactobacillaceae</taxon>
        <taxon>Agrilactobacillus</taxon>
    </lineage>
</organism>
<reference evidence="3" key="1">
    <citation type="journal article" date="2019" name="Int. J. Syst. Evol. Microbiol.">
        <title>The Global Catalogue of Microorganisms (GCM) 10K type strain sequencing project: providing services to taxonomists for standard genome sequencing and annotation.</title>
        <authorList>
            <consortium name="The Broad Institute Genomics Platform"/>
            <consortium name="The Broad Institute Genome Sequencing Center for Infectious Disease"/>
            <person name="Wu L."/>
            <person name="Ma J."/>
        </authorList>
    </citation>
    <scope>NUCLEOTIDE SEQUENCE [LARGE SCALE GENOMIC DNA]</scope>
    <source>
        <strain evidence="3">CCM 8896</strain>
    </source>
</reference>
<keyword evidence="3" id="KW-1185">Reference proteome</keyword>
<evidence type="ECO:0000313" key="2">
    <source>
        <dbReference type="EMBL" id="MFD1671256.1"/>
    </source>
</evidence>
<dbReference type="InterPro" id="IPR024596">
    <property type="entry name" value="RNApol_su_b/EpuA"/>
</dbReference>
<keyword evidence="1" id="KW-0472">Membrane</keyword>
<keyword evidence="1" id="KW-0812">Transmembrane</keyword>
<accession>A0ABW4J6H2</accession>
<name>A0ABW4J6H2_9LACO</name>
<keyword evidence="2" id="KW-0804">Transcription</keyword>
<keyword evidence="1" id="KW-1133">Transmembrane helix</keyword>
<dbReference type="RefSeq" id="WP_125713550.1">
    <property type="nucleotide sequence ID" value="NZ_JBHTOP010000006.1"/>
</dbReference>
<evidence type="ECO:0000313" key="3">
    <source>
        <dbReference type="Proteomes" id="UP001597267"/>
    </source>
</evidence>
<evidence type="ECO:0000256" key="1">
    <source>
        <dbReference type="SAM" id="Phobius"/>
    </source>
</evidence>
<sequence length="73" mass="8526">MAQDQVHTDHVKKHHDVEPVSYPRWILKRILLLILVAIIMMIIGTMVGYKLGGGNPFKVFLPSTWQHIFDFFH</sequence>
<proteinExistence type="predicted"/>
<dbReference type="Pfam" id="PF11772">
    <property type="entry name" value="EpuA"/>
    <property type="match status" value="1"/>
</dbReference>
<dbReference type="Proteomes" id="UP001597267">
    <property type="component" value="Unassembled WGS sequence"/>
</dbReference>
<protein>
    <submittedName>
        <fullName evidence="2">DNA-directed RNA polymerase subunit beta</fullName>
    </submittedName>
</protein>
<comment type="caution">
    <text evidence="2">The sequence shown here is derived from an EMBL/GenBank/DDBJ whole genome shotgun (WGS) entry which is preliminary data.</text>
</comment>
<dbReference type="GO" id="GO:0000428">
    <property type="term" value="C:DNA-directed RNA polymerase complex"/>
    <property type="evidence" value="ECO:0007669"/>
    <property type="project" value="UniProtKB-KW"/>
</dbReference>
<feature type="transmembrane region" description="Helical" evidence="1">
    <location>
        <begin position="30"/>
        <end position="49"/>
    </location>
</feature>
<keyword evidence="2" id="KW-0240">DNA-directed RNA polymerase</keyword>
<gene>
    <name evidence="2" type="ORF">ACFQ5M_04025</name>
</gene>